<dbReference type="Proteomes" id="UP000515679">
    <property type="component" value="Chromosome"/>
</dbReference>
<evidence type="ECO:0000256" key="1">
    <source>
        <dbReference type="SAM" id="Coils"/>
    </source>
</evidence>
<protein>
    <recommendedName>
        <fullName evidence="4">DUF2802 domain-containing protein</fullName>
    </recommendedName>
</protein>
<dbReference type="KEGG" id="cchl:FPL14_02200"/>
<sequence>MSPWLSIVLLGVAITGYAWMMPKSNGKGKETEFVSEAAYNQLLEDLEAENRELVDAVAKFKREQDETVDRLGRRIVDMEQQLKKWSDQASPITATPDYKSPIAAPPSFPTNEMDVPSTYNELLAPSSYPAADSPTYVAVPIVEDTAIEIPPPTIRGRYPELLEMHDKGRSVEQIAKAMGMNKGEVQLILQLVRREEEQHA</sequence>
<gene>
    <name evidence="2" type="ORF">FPL14_02200</name>
</gene>
<dbReference type="RefSeq" id="WP_182301500.1">
    <property type="nucleotide sequence ID" value="NZ_CP041969.1"/>
</dbReference>
<organism evidence="2 3">
    <name type="scientific">Cohnella cholangitidis</name>
    <dbReference type="NCBI Taxonomy" id="2598458"/>
    <lineage>
        <taxon>Bacteria</taxon>
        <taxon>Bacillati</taxon>
        <taxon>Bacillota</taxon>
        <taxon>Bacilli</taxon>
        <taxon>Bacillales</taxon>
        <taxon>Paenibacillaceae</taxon>
        <taxon>Cohnella</taxon>
    </lineage>
</organism>
<evidence type="ECO:0000313" key="3">
    <source>
        <dbReference type="Proteomes" id="UP000515679"/>
    </source>
</evidence>
<dbReference type="AlphaFoldDB" id="A0A7G5BT57"/>
<feature type="coiled-coil region" evidence="1">
    <location>
        <begin position="36"/>
        <end position="88"/>
    </location>
</feature>
<accession>A0A7G5BT57</accession>
<reference evidence="2 3" key="1">
    <citation type="submission" date="2019-07" db="EMBL/GenBank/DDBJ databases">
        <authorList>
            <person name="Kim J.K."/>
            <person name="Cheong H.-M."/>
            <person name="Choi Y."/>
            <person name="Hwang K.J."/>
            <person name="Lee S."/>
            <person name="Choi C."/>
        </authorList>
    </citation>
    <scope>NUCLEOTIDE SEQUENCE [LARGE SCALE GENOMIC DNA]</scope>
    <source>
        <strain evidence="2 3">KS 22</strain>
    </source>
</reference>
<dbReference type="EMBL" id="CP041969">
    <property type="protein sequence ID" value="QMV40141.1"/>
    <property type="molecule type" value="Genomic_DNA"/>
</dbReference>
<keyword evidence="3" id="KW-1185">Reference proteome</keyword>
<proteinExistence type="predicted"/>
<evidence type="ECO:0008006" key="4">
    <source>
        <dbReference type="Google" id="ProtNLM"/>
    </source>
</evidence>
<keyword evidence="1" id="KW-0175">Coiled coil</keyword>
<name>A0A7G5BT57_9BACL</name>
<evidence type="ECO:0000313" key="2">
    <source>
        <dbReference type="EMBL" id="QMV40141.1"/>
    </source>
</evidence>